<dbReference type="GO" id="GO:0005262">
    <property type="term" value="F:calcium channel activity"/>
    <property type="evidence" value="ECO:0007669"/>
    <property type="project" value="TreeGrafter"/>
</dbReference>
<dbReference type="Proteomes" id="UP000663825">
    <property type="component" value="Unassembled WGS sequence"/>
</dbReference>
<evidence type="ECO:0000313" key="2">
    <source>
        <dbReference type="Proteomes" id="UP000663825"/>
    </source>
</evidence>
<dbReference type="PANTHER" id="PTHR10877">
    <property type="entry name" value="POLYCYSTIN FAMILY MEMBER"/>
    <property type="match status" value="1"/>
</dbReference>
<dbReference type="AlphaFoldDB" id="A0A817VB59"/>
<protein>
    <submittedName>
        <fullName evidence="1">Uncharacterized protein</fullName>
    </submittedName>
</protein>
<dbReference type="GO" id="GO:0016020">
    <property type="term" value="C:membrane"/>
    <property type="evidence" value="ECO:0007669"/>
    <property type="project" value="TreeGrafter"/>
</dbReference>
<organism evidence="1 2">
    <name type="scientific">Rotaria socialis</name>
    <dbReference type="NCBI Taxonomy" id="392032"/>
    <lineage>
        <taxon>Eukaryota</taxon>
        <taxon>Metazoa</taxon>
        <taxon>Spiralia</taxon>
        <taxon>Gnathifera</taxon>
        <taxon>Rotifera</taxon>
        <taxon>Eurotatoria</taxon>
        <taxon>Bdelloidea</taxon>
        <taxon>Philodinida</taxon>
        <taxon>Philodinidae</taxon>
        <taxon>Rotaria</taxon>
    </lineage>
</organism>
<evidence type="ECO:0000313" key="1">
    <source>
        <dbReference type="EMBL" id="CAF3342142.1"/>
    </source>
</evidence>
<dbReference type="GO" id="GO:0050982">
    <property type="term" value="P:detection of mechanical stimulus"/>
    <property type="evidence" value="ECO:0007669"/>
    <property type="project" value="TreeGrafter"/>
</dbReference>
<gene>
    <name evidence="1" type="ORF">TIS948_LOCUS22457</name>
</gene>
<comment type="caution">
    <text evidence="1">The sequence shown here is derived from an EMBL/GenBank/DDBJ whole genome shotgun (WGS) entry which is preliminary data.</text>
</comment>
<dbReference type="PANTHER" id="PTHR10877:SF150">
    <property type="entry name" value="REJ DOMAIN-CONTAINING PROTEIN"/>
    <property type="match status" value="1"/>
</dbReference>
<dbReference type="OrthoDB" id="10031918at2759"/>
<sequence>MSPHSWNTSTFNQYIQQLNDDASVREYLMKSMNDLTTTTWNNILLQASSIALLTHAINELTRDTSMLASSKCRDMAFTLKSMARLVSSNDVENIGNHLIQCATNVLSAVNAPLQQRGAILELDLNRSSATANDYDDDMYLNLNLNGIFMKENEPSYERNFYHQKRTANIIAKQVAETLAAIAVAFNVHLTVGQNTTVNTTSVFTSLEKTLVSSLSNKRISPLGSAQIHIPLSSNLTQSDTVSVWSMIQPLAVASVTPGQVNTSLSTMISLSILDSHGKEISIHTDNEQPIEFFIPRDPNLIIPSMALYNVTLIHDAKHQFYFHLINITQSNVNLTVSLHIEMRPRNRSLNYLMIFRLDGQPQLNTLINNIDDWSLLCSSNISDDGIHKYFINNNRTAKHRFVIIGFRELNTTEICSNKSSTPPITDQPFNFSSDYELRTFTSACYYLDSNNNWQSDGLLVSMLFSLSLSTSIYRMQVGSMTDYYQTQCFSTHLSTFASGYSHAPNPVLLFNDLFAHTQNSCPSVYPGEDIVNGMNLSKSNTILKFDHEMLSLMPSHLEHHDATIRYQIHKTNINQDIAIE</sequence>
<proteinExistence type="predicted"/>
<dbReference type="InterPro" id="IPR051223">
    <property type="entry name" value="Polycystin"/>
</dbReference>
<name>A0A817VB59_9BILA</name>
<dbReference type="EMBL" id="CAJNXB010003862">
    <property type="protein sequence ID" value="CAF3342142.1"/>
    <property type="molecule type" value="Genomic_DNA"/>
</dbReference>
<reference evidence="1" key="1">
    <citation type="submission" date="2021-02" db="EMBL/GenBank/DDBJ databases">
        <authorList>
            <person name="Nowell W R."/>
        </authorList>
    </citation>
    <scope>NUCLEOTIDE SEQUENCE</scope>
</reference>
<accession>A0A817VB59</accession>